<keyword evidence="2" id="KW-1185">Reference proteome</keyword>
<sequence>MLFTQISAKEKKIWYSLDEIVITKAQELAAILGSLNGDFANIVAYPPANDGGIFSIQLRDHPEIIPCF</sequence>
<protein>
    <recommendedName>
        <fullName evidence="3">PH domain-containing protein</fullName>
    </recommendedName>
</protein>
<organism evidence="1 2">
    <name type="scientific">Gloeocapsopsis dulcis AAB1 = 1H9</name>
    <dbReference type="NCBI Taxonomy" id="1433147"/>
    <lineage>
        <taxon>Bacteria</taxon>
        <taxon>Bacillati</taxon>
        <taxon>Cyanobacteriota</taxon>
        <taxon>Cyanophyceae</taxon>
        <taxon>Oscillatoriophycideae</taxon>
        <taxon>Chroococcales</taxon>
        <taxon>Chroococcaceae</taxon>
        <taxon>Gloeocapsopsis</taxon>
        <taxon>Gloeocapsopsis dulcis</taxon>
    </lineage>
</organism>
<reference evidence="1 2" key="1">
    <citation type="journal article" date="2019" name="Front. Microbiol.">
        <title>Genomic Features for Desiccation Tolerance and Sugar Biosynthesis in the Extremophile Gloeocapsopsis sp. UTEX B3054.</title>
        <authorList>
            <person name="Urrejola C."/>
            <person name="Alcorta J."/>
            <person name="Salas L."/>
            <person name="Vasquez M."/>
            <person name="Polz M.F."/>
            <person name="Vicuna R."/>
            <person name="Diez B."/>
        </authorList>
    </citation>
    <scope>NUCLEOTIDE SEQUENCE [LARGE SCALE GENOMIC DNA]</scope>
    <source>
        <strain evidence="1 2">1H9</strain>
    </source>
</reference>
<evidence type="ECO:0000313" key="1">
    <source>
        <dbReference type="EMBL" id="MUL37194.1"/>
    </source>
</evidence>
<dbReference type="Proteomes" id="UP000441797">
    <property type="component" value="Unassembled WGS sequence"/>
</dbReference>
<comment type="caution">
    <text evidence="1">The sequence shown here is derived from an EMBL/GenBank/DDBJ whole genome shotgun (WGS) entry which is preliminary data.</text>
</comment>
<gene>
    <name evidence="1" type="ORF">BWI75_12820</name>
</gene>
<proteinExistence type="predicted"/>
<dbReference type="OrthoDB" id="3216372at2"/>
<accession>A0A6N8FWQ0</accession>
<dbReference type="EMBL" id="NAPY01000018">
    <property type="protein sequence ID" value="MUL37194.1"/>
    <property type="molecule type" value="Genomic_DNA"/>
</dbReference>
<evidence type="ECO:0008006" key="3">
    <source>
        <dbReference type="Google" id="ProtNLM"/>
    </source>
</evidence>
<name>A0A6N8FWQ0_9CHRO</name>
<evidence type="ECO:0000313" key="2">
    <source>
        <dbReference type="Proteomes" id="UP000441797"/>
    </source>
</evidence>
<dbReference type="AlphaFoldDB" id="A0A6N8FWQ0"/>